<gene>
    <name evidence="6" type="ORF">METZ01_LOCUS245719</name>
</gene>
<dbReference type="PANTHER" id="PTHR43335:SF4">
    <property type="entry name" value="ABC TRANSPORTER, ATP-BINDING PROTEIN"/>
    <property type="match status" value="1"/>
</dbReference>
<sequence>MTTLLETHGLTRTFGDITAVKDLHLCVEEGDVYGFLGLNGAGKTTTMRMLLNLIRPSSGSVSIFGKDSRSHFKFIMKQVGALIELPAYYPYLSGYKNMDVYRWWTGGVPVEKIKECLEMVGLEAHMHRKAETYSQGMKQRLAIAMTLLSSPKLILLDEPLNGLDPHGIESIRLMIERLNRKEGVTFLISSHLLHEVEMSCNRVGIIKQGELVIQD</sequence>
<dbReference type="Gene3D" id="3.40.50.300">
    <property type="entry name" value="P-loop containing nucleotide triphosphate hydrolases"/>
    <property type="match status" value="1"/>
</dbReference>
<accession>A0A382I0G2</accession>
<dbReference type="InterPro" id="IPR003439">
    <property type="entry name" value="ABC_transporter-like_ATP-bd"/>
</dbReference>
<dbReference type="PROSITE" id="PS50893">
    <property type="entry name" value="ABC_TRANSPORTER_2"/>
    <property type="match status" value="1"/>
</dbReference>
<organism evidence="6">
    <name type="scientific">marine metagenome</name>
    <dbReference type="NCBI Taxonomy" id="408172"/>
    <lineage>
        <taxon>unclassified sequences</taxon>
        <taxon>metagenomes</taxon>
        <taxon>ecological metagenomes</taxon>
    </lineage>
</organism>
<protein>
    <recommendedName>
        <fullName evidence="5">ABC transporter domain-containing protein</fullName>
    </recommendedName>
</protein>
<dbReference type="SUPFAM" id="SSF52540">
    <property type="entry name" value="P-loop containing nucleoside triphosphate hydrolases"/>
    <property type="match status" value="1"/>
</dbReference>
<dbReference type="GO" id="GO:0005524">
    <property type="term" value="F:ATP binding"/>
    <property type="evidence" value="ECO:0007669"/>
    <property type="project" value="UniProtKB-KW"/>
</dbReference>
<dbReference type="SMART" id="SM00382">
    <property type="entry name" value="AAA"/>
    <property type="match status" value="1"/>
</dbReference>
<evidence type="ECO:0000313" key="6">
    <source>
        <dbReference type="EMBL" id="SVB92865.1"/>
    </source>
</evidence>
<keyword evidence="4" id="KW-0067">ATP-binding</keyword>
<name>A0A382I0G2_9ZZZZ</name>
<evidence type="ECO:0000256" key="2">
    <source>
        <dbReference type="ARBA" id="ARBA00022448"/>
    </source>
</evidence>
<evidence type="ECO:0000256" key="1">
    <source>
        <dbReference type="ARBA" id="ARBA00005417"/>
    </source>
</evidence>
<feature type="domain" description="ABC transporter" evidence="5">
    <location>
        <begin position="5"/>
        <end position="215"/>
    </location>
</feature>
<proteinExistence type="inferred from homology"/>
<dbReference type="AlphaFoldDB" id="A0A382I0G2"/>
<feature type="non-terminal residue" evidence="6">
    <location>
        <position position="215"/>
    </location>
</feature>
<evidence type="ECO:0000259" key="5">
    <source>
        <dbReference type="PROSITE" id="PS50893"/>
    </source>
</evidence>
<keyword evidence="3" id="KW-0547">Nucleotide-binding</keyword>
<dbReference type="Pfam" id="PF00005">
    <property type="entry name" value="ABC_tran"/>
    <property type="match status" value="1"/>
</dbReference>
<dbReference type="InterPro" id="IPR003593">
    <property type="entry name" value="AAA+_ATPase"/>
</dbReference>
<dbReference type="EMBL" id="UINC01064317">
    <property type="protein sequence ID" value="SVB92865.1"/>
    <property type="molecule type" value="Genomic_DNA"/>
</dbReference>
<dbReference type="GO" id="GO:0016887">
    <property type="term" value="F:ATP hydrolysis activity"/>
    <property type="evidence" value="ECO:0007669"/>
    <property type="project" value="InterPro"/>
</dbReference>
<reference evidence="6" key="1">
    <citation type="submission" date="2018-05" db="EMBL/GenBank/DDBJ databases">
        <authorList>
            <person name="Lanie J.A."/>
            <person name="Ng W.-L."/>
            <person name="Kazmierczak K.M."/>
            <person name="Andrzejewski T.M."/>
            <person name="Davidsen T.M."/>
            <person name="Wayne K.J."/>
            <person name="Tettelin H."/>
            <person name="Glass J.I."/>
            <person name="Rusch D."/>
            <person name="Podicherti R."/>
            <person name="Tsui H.-C.T."/>
            <person name="Winkler M.E."/>
        </authorList>
    </citation>
    <scope>NUCLEOTIDE SEQUENCE</scope>
</reference>
<keyword evidence="2" id="KW-0813">Transport</keyword>
<dbReference type="InterPro" id="IPR027417">
    <property type="entry name" value="P-loop_NTPase"/>
</dbReference>
<dbReference type="InterPro" id="IPR017871">
    <property type="entry name" value="ABC_transporter-like_CS"/>
</dbReference>
<evidence type="ECO:0000256" key="3">
    <source>
        <dbReference type="ARBA" id="ARBA00022741"/>
    </source>
</evidence>
<dbReference type="PANTHER" id="PTHR43335">
    <property type="entry name" value="ABC TRANSPORTER, ATP-BINDING PROTEIN"/>
    <property type="match status" value="1"/>
</dbReference>
<dbReference type="PROSITE" id="PS00211">
    <property type="entry name" value="ABC_TRANSPORTER_1"/>
    <property type="match status" value="1"/>
</dbReference>
<comment type="similarity">
    <text evidence="1">Belongs to the ABC transporter superfamily.</text>
</comment>
<evidence type="ECO:0000256" key="4">
    <source>
        <dbReference type="ARBA" id="ARBA00022840"/>
    </source>
</evidence>